<dbReference type="AlphaFoldDB" id="A0A2S6AMD8"/>
<dbReference type="EMBL" id="PSZC01000014">
    <property type="protein sequence ID" value="PPJ36390.1"/>
    <property type="molecule type" value="Genomic_DNA"/>
</dbReference>
<name>A0A2S6AMD8_9NOCA</name>
<sequence>MESETEFVLISGPDSATEIAAALTATFDIKPRFYCTEVRFHLPLGASLYVNLGGLACEPDSSADDFEWDVMVATGASTSDAQLARRVFDGLAESTSWALALHSLAQISAVRPARQGRR</sequence>
<evidence type="ECO:0000313" key="2">
    <source>
        <dbReference type="Proteomes" id="UP000239874"/>
    </source>
</evidence>
<evidence type="ECO:0000313" key="1">
    <source>
        <dbReference type="EMBL" id="PPJ36390.1"/>
    </source>
</evidence>
<gene>
    <name evidence="1" type="ORF">C5E45_20280</name>
</gene>
<accession>A0A2S6AMD8</accession>
<dbReference type="Proteomes" id="UP000239874">
    <property type="component" value="Unassembled WGS sequence"/>
</dbReference>
<reference evidence="1 2" key="1">
    <citation type="submission" date="2018-02" db="EMBL/GenBank/DDBJ databases">
        <title>8 Nocardia nova and 1 Nocardia cyriacigeorgica strain used for evolution to TMP-SMX.</title>
        <authorList>
            <person name="Mehta H."/>
            <person name="Weng J."/>
            <person name="Shamoo Y."/>
        </authorList>
    </citation>
    <scope>NUCLEOTIDE SEQUENCE [LARGE SCALE GENOMIC DNA]</scope>
    <source>
        <strain evidence="1 2">MDA3139</strain>
    </source>
</reference>
<comment type="caution">
    <text evidence="1">The sequence shown here is derived from an EMBL/GenBank/DDBJ whole genome shotgun (WGS) entry which is preliminary data.</text>
</comment>
<protein>
    <submittedName>
        <fullName evidence="1">Uncharacterized protein</fullName>
    </submittedName>
</protein>
<proteinExistence type="predicted"/>
<organism evidence="1 2">
    <name type="scientific">Nocardia nova</name>
    <dbReference type="NCBI Taxonomy" id="37330"/>
    <lineage>
        <taxon>Bacteria</taxon>
        <taxon>Bacillati</taxon>
        <taxon>Actinomycetota</taxon>
        <taxon>Actinomycetes</taxon>
        <taxon>Mycobacteriales</taxon>
        <taxon>Nocardiaceae</taxon>
        <taxon>Nocardia</taxon>
    </lineage>
</organism>